<proteinExistence type="predicted"/>
<accession>A0A3S1AND1</accession>
<protein>
    <submittedName>
        <fullName evidence="1">Uncharacterized protein</fullName>
    </submittedName>
</protein>
<gene>
    <name evidence="1" type="ORF">DSM106972_041340</name>
</gene>
<evidence type="ECO:0000313" key="2">
    <source>
        <dbReference type="Proteomes" id="UP000271624"/>
    </source>
</evidence>
<dbReference type="AlphaFoldDB" id="A0A3S1AND1"/>
<evidence type="ECO:0000313" key="1">
    <source>
        <dbReference type="EMBL" id="RUT05313.1"/>
    </source>
</evidence>
<sequence>MKNTNNALDKLQFGAKKALPTSQDLTDVEFYWKNSLSTKLDNYSTSIGYVAKKTLTNRVFESGGKYSTGKSNNTNNRENFKIDETSFSLENHQQLELPYITVRQ</sequence>
<dbReference type="Proteomes" id="UP000271624">
    <property type="component" value="Unassembled WGS sequence"/>
</dbReference>
<name>A0A3S1AND1_9CYAN</name>
<reference evidence="1" key="2">
    <citation type="journal article" date="2019" name="Genome Biol. Evol.">
        <title>Day and night: Metabolic profiles and evolutionary relationships of six axenic non-marine cyanobacteria.</title>
        <authorList>
            <person name="Will S.E."/>
            <person name="Henke P."/>
            <person name="Boedeker C."/>
            <person name="Huang S."/>
            <person name="Brinkmann H."/>
            <person name="Rohde M."/>
            <person name="Jarek M."/>
            <person name="Friedl T."/>
            <person name="Seufert S."/>
            <person name="Schumacher M."/>
            <person name="Overmann J."/>
            <person name="Neumann-Schaal M."/>
            <person name="Petersen J."/>
        </authorList>
    </citation>
    <scope>NUCLEOTIDE SEQUENCE [LARGE SCALE GENOMIC DNA]</scope>
    <source>
        <strain evidence="1">PCC 7102</strain>
    </source>
</reference>
<keyword evidence="2" id="KW-1185">Reference proteome</keyword>
<organism evidence="1 2">
    <name type="scientific">Dulcicalothrix desertica PCC 7102</name>
    <dbReference type="NCBI Taxonomy" id="232991"/>
    <lineage>
        <taxon>Bacteria</taxon>
        <taxon>Bacillati</taxon>
        <taxon>Cyanobacteriota</taxon>
        <taxon>Cyanophyceae</taxon>
        <taxon>Nostocales</taxon>
        <taxon>Calotrichaceae</taxon>
        <taxon>Dulcicalothrix</taxon>
    </lineage>
</organism>
<reference evidence="1" key="1">
    <citation type="submission" date="2018-12" db="EMBL/GenBank/DDBJ databases">
        <authorList>
            <person name="Will S."/>
            <person name="Neumann-Schaal M."/>
            <person name="Henke P."/>
        </authorList>
    </citation>
    <scope>NUCLEOTIDE SEQUENCE</scope>
    <source>
        <strain evidence="1">PCC 7102</strain>
    </source>
</reference>
<comment type="caution">
    <text evidence="1">The sequence shown here is derived from an EMBL/GenBank/DDBJ whole genome shotgun (WGS) entry which is preliminary data.</text>
</comment>
<dbReference type="EMBL" id="RSCL01000009">
    <property type="protein sequence ID" value="RUT05313.1"/>
    <property type="molecule type" value="Genomic_DNA"/>
</dbReference>